<gene>
    <name evidence="6" type="ORF">ACFQ11_19785</name>
</gene>
<sequence>MSVGTRPGAIPGGTDHGGAAHGGADRNVTLRGEAALLERAGHLFEAREEFACAARDPDTWALPGFRERLLAERRLMRHAPAVRKLYNPEALATEEYERHLLDASRAGVTVRICTAPLPYETIVVDRRVAILAGPPHAGVREYTVVRSPGVVAGVVSLLQAAWDRSADLADHRRDRAPALTGESRRILRLLAEGLKDEAAARRLGMSLRTYRRRVAEILALLDAESRFQAGLRAHELGLLP</sequence>
<dbReference type="Gene3D" id="1.10.10.10">
    <property type="entry name" value="Winged helix-like DNA-binding domain superfamily/Winged helix DNA-binding domain"/>
    <property type="match status" value="1"/>
</dbReference>
<feature type="domain" description="HTH luxR-type" evidence="5">
    <location>
        <begin position="176"/>
        <end position="233"/>
    </location>
</feature>
<dbReference type="PANTHER" id="PTHR43214:SF24">
    <property type="entry name" value="TRANSCRIPTIONAL REGULATORY PROTEIN NARL-RELATED"/>
    <property type="match status" value="1"/>
</dbReference>
<feature type="compositionally biased region" description="Gly residues" evidence="4">
    <location>
        <begin position="10"/>
        <end position="21"/>
    </location>
</feature>
<dbReference type="Proteomes" id="UP001596972">
    <property type="component" value="Unassembled WGS sequence"/>
</dbReference>
<dbReference type="PANTHER" id="PTHR43214">
    <property type="entry name" value="TWO-COMPONENT RESPONSE REGULATOR"/>
    <property type="match status" value="1"/>
</dbReference>
<dbReference type="SUPFAM" id="SSF46894">
    <property type="entry name" value="C-terminal effector domain of the bipartite response regulators"/>
    <property type="match status" value="1"/>
</dbReference>
<evidence type="ECO:0000259" key="5">
    <source>
        <dbReference type="SMART" id="SM00421"/>
    </source>
</evidence>
<evidence type="ECO:0000256" key="3">
    <source>
        <dbReference type="ARBA" id="ARBA00023163"/>
    </source>
</evidence>
<dbReference type="InterPro" id="IPR039420">
    <property type="entry name" value="WalR-like"/>
</dbReference>
<evidence type="ECO:0000256" key="1">
    <source>
        <dbReference type="ARBA" id="ARBA00023015"/>
    </source>
</evidence>
<evidence type="ECO:0000313" key="7">
    <source>
        <dbReference type="Proteomes" id="UP001596972"/>
    </source>
</evidence>
<keyword evidence="3" id="KW-0804">Transcription</keyword>
<dbReference type="EMBL" id="JBHTJA010000039">
    <property type="protein sequence ID" value="MFD0902651.1"/>
    <property type="molecule type" value="Genomic_DNA"/>
</dbReference>
<protein>
    <submittedName>
        <fullName evidence="6">Helix-turn-helix domain-containing protein</fullName>
    </submittedName>
</protein>
<evidence type="ECO:0000256" key="2">
    <source>
        <dbReference type="ARBA" id="ARBA00023125"/>
    </source>
</evidence>
<dbReference type="InterPro" id="IPR036388">
    <property type="entry name" value="WH-like_DNA-bd_sf"/>
</dbReference>
<accession>A0ABW3EQL2</accession>
<name>A0ABW3EQL2_9ACTN</name>
<dbReference type="InterPro" id="IPR016032">
    <property type="entry name" value="Sig_transdc_resp-reg_C-effctor"/>
</dbReference>
<keyword evidence="7" id="KW-1185">Reference proteome</keyword>
<comment type="caution">
    <text evidence="6">The sequence shown here is derived from an EMBL/GenBank/DDBJ whole genome shotgun (WGS) entry which is preliminary data.</text>
</comment>
<proteinExistence type="predicted"/>
<organism evidence="6 7">
    <name type="scientific">Actinomadura sediminis</name>
    <dbReference type="NCBI Taxonomy" id="1038904"/>
    <lineage>
        <taxon>Bacteria</taxon>
        <taxon>Bacillati</taxon>
        <taxon>Actinomycetota</taxon>
        <taxon>Actinomycetes</taxon>
        <taxon>Streptosporangiales</taxon>
        <taxon>Thermomonosporaceae</taxon>
        <taxon>Actinomadura</taxon>
    </lineage>
</organism>
<reference evidence="7" key="1">
    <citation type="journal article" date="2019" name="Int. J. Syst. Evol. Microbiol.">
        <title>The Global Catalogue of Microorganisms (GCM) 10K type strain sequencing project: providing services to taxonomists for standard genome sequencing and annotation.</title>
        <authorList>
            <consortium name="The Broad Institute Genomics Platform"/>
            <consortium name="The Broad Institute Genome Sequencing Center for Infectious Disease"/>
            <person name="Wu L."/>
            <person name="Ma J."/>
        </authorList>
    </citation>
    <scope>NUCLEOTIDE SEQUENCE [LARGE SCALE GENOMIC DNA]</scope>
    <source>
        <strain evidence="7">JCM 31202</strain>
    </source>
</reference>
<dbReference type="SMART" id="SM00421">
    <property type="entry name" value="HTH_LUXR"/>
    <property type="match status" value="1"/>
</dbReference>
<dbReference type="RefSeq" id="WP_378300642.1">
    <property type="nucleotide sequence ID" value="NZ_JBHTJA010000039.1"/>
</dbReference>
<evidence type="ECO:0000256" key="4">
    <source>
        <dbReference type="SAM" id="MobiDB-lite"/>
    </source>
</evidence>
<feature type="region of interest" description="Disordered" evidence="4">
    <location>
        <begin position="1"/>
        <end position="25"/>
    </location>
</feature>
<keyword evidence="1" id="KW-0805">Transcription regulation</keyword>
<evidence type="ECO:0000313" key="6">
    <source>
        <dbReference type="EMBL" id="MFD0902651.1"/>
    </source>
</evidence>
<dbReference type="Pfam" id="PF13384">
    <property type="entry name" value="HTH_23"/>
    <property type="match status" value="1"/>
</dbReference>
<keyword evidence="2" id="KW-0238">DNA-binding</keyword>
<dbReference type="InterPro" id="IPR000792">
    <property type="entry name" value="Tscrpt_reg_LuxR_C"/>
</dbReference>